<evidence type="ECO:0000256" key="1">
    <source>
        <dbReference type="SAM" id="MobiDB-lite"/>
    </source>
</evidence>
<reference evidence="2 3" key="1">
    <citation type="journal article" date="2019" name="Int. J. Syst. Evol. Microbiol.">
        <title>The Global Catalogue of Microorganisms (GCM) 10K type strain sequencing project: providing services to taxonomists for standard genome sequencing and annotation.</title>
        <authorList>
            <consortium name="The Broad Institute Genomics Platform"/>
            <consortium name="The Broad Institute Genome Sequencing Center for Infectious Disease"/>
            <person name="Wu L."/>
            <person name="Ma J."/>
        </authorList>
    </citation>
    <scope>NUCLEOTIDE SEQUENCE [LARGE SCALE GENOMIC DNA]</scope>
    <source>
        <strain evidence="2 3">JCM 13250</strain>
    </source>
</reference>
<accession>A0ABN2MKA8</accession>
<organism evidence="2 3">
    <name type="scientific">Luedemannella flava</name>
    <dbReference type="NCBI Taxonomy" id="349316"/>
    <lineage>
        <taxon>Bacteria</taxon>
        <taxon>Bacillati</taxon>
        <taxon>Actinomycetota</taxon>
        <taxon>Actinomycetes</taxon>
        <taxon>Micromonosporales</taxon>
        <taxon>Micromonosporaceae</taxon>
        <taxon>Luedemannella</taxon>
    </lineage>
</organism>
<keyword evidence="3" id="KW-1185">Reference proteome</keyword>
<evidence type="ECO:0000313" key="3">
    <source>
        <dbReference type="Proteomes" id="UP001500218"/>
    </source>
</evidence>
<dbReference type="EMBL" id="BAAALT010000261">
    <property type="protein sequence ID" value="GAA1830293.1"/>
    <property type="molecule type" value="Genomic_DNA"/>
</dbReference>
<gene>
    <name evidence="2" type="ORF">GCM10009682_56350</name>
</gene>
<protein>
    <submittedName>
        <fullName evidence="2">Uncharacterized protein</fullName>
    </submittedName>
</protein>
<dbReference type="RefSeq" id="WP_344138855.1">
    <property type="nucleotide sequence ID" value="NZ_BAAALT010000261.1"/>
</dbReference>
<comment type="caution">
    <text evidence="2">The sequence shown here is derived from an EMBL/GenBank/DDBJ whole genome shotgun (WGS) entry which is preliminary data.</text>
</comment>
<dbReference type="Proteomes" id="UP001500218">
    <property type="component" value="Unassembled WGS sequence"/>
</dbReference>
<feature type="region of interest" description="Disordered" evidence="1">
    <location>
        <begin position="240"/>
        <end position="261"/>
    </location>
</feature>
<evidence type="ECO:0000313" key="2">
    <source>
        <dbReference type="EMBL" id="GAA1830293.1"/>
    </source>
</evidence>
<proteinExistence type="predicted"/>
<name>A0ABN2MKA8_9ACTN</name>
<sequence>MRSAADLRQRWLDGLPLMLTRAGMYAPDGRGFEMQARRLLADLCYLDERERDLEQVNEHIRGYGKLGVIGPFVALFSKDRDYRAEVASVYAEQFHRLGYLRLERLLDAEAWEQLTFTLRERFDGRDVRRSEVEAAFGPPSLLVDKRILCYVPTDGPGWVFVDCYTEHFTRYVPDSGNYEWLRDDDPLVRAVRHPAADFEAGLILTRFGKVLRWGPGWWLHDLSGLSEEQQAIAAQLRGIEANDPSQALKPPRGHPRREPGT</sequence>